<name>A0A0G4QCM9_9GAMM</name>
<dbReference type="AlphaFoldDB" id="A0A0G4QCM9"/>
<feature type="domain" description="Zinc finger Ogr/Delta-type" evidence="1">
    <location>
        <begin position="8"/>
        <end position="53"/>
    </location>
</feature>
<protein>
    <submittedName>
        <fullName evidence="2">Ogr/Delta-like zinc finger</fullName>
    </submittedName>
</protein>
<evidence type="ECO:0000313" key="2">
    <source>
        <dbReference type="EMBL" id="CRL63600.1"/>
    </source>
</evidence>
<proteinExistence type="predicted"/>
<accession>A0A0G4QCM9</accession>
<dbReference type="EMBL" id="CVRY01000005">
    <property type="protein sequence ID" value="CRL63600.1"/>
    <property type="molecule type" value="Genomic_DNA"/>
</dbReference>
<dbReference type="GeneID" id="76524100"/>
<dbReference type="RefSeq" id="WP_006536077.1">
    <property type="nucleotide sequence ID" value="NZ_CAXOKO010000010.1"/>
</dbReference>
<sequence length="86" mass="9820">MRVLTIFCPECGEKALIKKSNRKHKELSDLYCACRDPECGHTFVLNLTFSHTLMPSAKNKNTLLLDVIKNLSPEQRDKALTLLQDM</sequence>
<evidence type="ECO:0000259" key="1">
    <source>
        <dbReference type="Pfam" id="PF04606"/>
    </source>
</evidence>
<dbReference type="InterPro" id="IPR007684">
    <property type="entry name" value="Znf_Ogr/Delta"/>
</dbReference>
<reference evidence="3" key="1">
    <citation type="submission" date="2015-06" db="EMBL/GenBank/DDBJ databases">
        <authorList>
            <person name="Urmite Genomes"/>
        </authorList>
    </citation>
    <scope>NUCLEOTIDE SEQUENCE [LARGE SCALE GENOMIC DNA]</scope>
    <source>
        <strain evidence="3">CSUR P1867</strain>
    </source>
</reference>
<evidence type="ECO:0000313" key="3">
    <source>
        <dbReference type="Proteomes" id="UP000183920"/>
    </source>
</evidence>
<dbReference type="Pfam" id="PF04606">
    <property type="entry name" value="Ogr_Delta"/>
    <property type="match status" value="1"/>
</dbReference>
<gene>
    <name evidence="2" type="ORF">BN1804_02566</name>
</gene>
<organism evidence="2 3">
    <name type="scientific">Proteus penneri</name>
    <dbReference type="NCBI Taxonomy" id="102862"/>
    <lineage>
        <taxon>Bacteria</taxon>
        <taxon>Pseudomonadati</taxon>
        <taxon>Pseudomonadota</taxon>
        <taxon>Gammaproteobacteria</taxon>
        <taxon>Enterobacterales</taxon>
        <taxon>Morganellaceae</taxon>
        <taxon>Proteus</taxon>
    </lineage>
</organism>
<dbReference type="Proteomes" id="UP000183920">
    <property type="component" value="Unassembled WGS sequence"/>
</dbReference>